<reference evidence="1 2" key="1">
    <citation type="submission" date="2018-01" db="EMBL/GenBank/DDBJ databases">
        <title>Arthrobacter sp. nov., from glaciers in China.</title>
        <authorList>
            <person name="Liu Q."/>
            <person name="Xin Y.-H."/>
        </authorList>
    </citation>
    <scope>NUCLEOTIDE SEQUENCE [LARGE SCALE GENOMIC DNA]</scope>
    <source>
        <strain evidence="1 2">HLT2-12-2</strain>
    </source>
</reference>
<comment type="caution">
    <text evidence="1">The sequence shown here is derived from an EMBL/GenBank/DDBJ whole genome shotgun (WGS) entry which is preliminary data.</text>
</comment>
<name>A0A2S3ZUH2_ARTGL</name>
<keyword evidence="2" id="KW-1185">Reference proteome</keyword>
<dbReference type="AlphaFoldDB" id="A0A2S3ZUH2"/>
<dbReference type="EMBL" id="PPXC01000010">
    <property type="protein sequence ID" value="POH72878.1"/>
    <property type="molecule type" value="Genomic_DNA"/>
</dbReference>
<dbReference type="Proteomes" id="UP000237061">
    <property type="component" value="Unassembled WGS sequence"/>
</dbReference>
<protein>
    <submittedName>
        <fullName evidence="1">Uncharacterized protein</fullName>
    </submittedName>
</protein>
<proteinExistence type="predicted"/>
<evidence type="ECO:0000313" key="1">
    <source>
        <dbReference type="EMBL" id="POH72878.1"/>
    </source>
</evidence>
<gene>
    <name evidence="1" type="ORF">CVS27_13495</name>
</gene>
<sequence>MQVTGTSPTTIRARVWEQGRPKPATWQRSITDTTAALQGPGSVGFASYLSGTANNAPLTVLLDNLKATAP</sequence>
<accession>A0A2S3ZUH2</accession>
<organism evidence="1 2">
    <name type="scientific">Arthrobacter glacialis</name>
    <dbReference type="NCBI Taxonomy" id="1664"/>
    <lineage>
        <taxon>Bacteria</taxon>
        <taxon>Bacillati</taxon>
        <taxon>Actinomycetota</taxon>
        <taxon>Actinomycetes</taxon>
        <taxon>Micrococcales</taxon>
        <taxon>Micrococcaceae</taxon>
        <taxon>Arthrobacter</taxon>
    </lineage>
</organism>
<evidence type="ECO:0000313" key="2">
    <source>
        <dbReference type="Proteomes" id="UP000237061"/>
    </source>
</evidence>